<comment type="caution">
    <text evidence="2">The sequence shown here is derived from an EMBL/GenBank/DDBJ whole genome shotgun (WGS) entry which is preliminary data.</text>
</comment>
<evidence type="ECO:0000313" key="3">
    <source>
        <dbReference type="Proteomes" id="UP000321393"/>
    </source>
</evidence>
<dbReference type="EMBL" id="SSTD01013339">
    <property type="protein sequence ID" value="TYK07160.1"/>
    <property type="molecule type" value="Genomic_DNA"/>
</dbReference>
<dbReference type="AlphaFoldDB" id="A0A5D3C743"/>
<sequence length="175" mass="19761">MMAEDESIVVFDVRVLDLENESLALGGNISNTKLVRKVLRSLPSCFSMKVVVIEEANDITTMKLDELFGSLRTFELILEDGKPKKKSGIALQVINDNTPQLSKERIHDDNLAKSRALLTKQVSKLRSQFHKRSSNYRTLSNREFNHSHILGSSSFSSYAAHKHKDIDKSKRNSEG</sequence>
<accession>A0A5D3C743</accession>
<name>A0A5D3C743_CUCMM</name>
<dbReference type="EMBL" id="SSTE01001308">
    <property type="protein sequence ID" value="KAA0065593.1"/>
    <property type="molecule type" value="Genomic_DNA"/>
</dbReference>
<dbReference type="Proteomes" id="UP000321393">
    <property type="component" value="Unassembled WGS sequence"/>
</dbReference>
<protein>
    <submittedName>
        <fullName evidence="2">Gag-pol polyprotein</fullName>
    </submittedName>
</protein>
<evidence type="ECO:0000313" key="1">
    <source>
        <dbReference type="EMBL" id="KAA0065593.1"/>
    </source>
</evidence>
<dbReference type="OrthoDB" id="1303460at2759"/>
<proteinExistence type="predicted"/>
<evidence type="ECO:0000313" key="4">
    <source>
        <dbReference type="Proteomes" id="UP000321947"/>
    </source>
</evidence>
<gene>
    <name evidence="2" type="ORF">E5676_scaffold606G00320</name>
    <name evidence="1" type="ORF">E6C27_scaffold90G00340</name>
</gene>
<reference evidence="3 4" key="1">
    <citation type="submission" date="2019-08" db="EMBL/GenBank/DDBJ databases">
        <title>Draft genome sequences of two oriental melons (Cucumis melo L. var makuwa).</title>
        <authorList>
            <person name="Kwon S.-Y."/>
        </authorList>
    </citation>
    <scope>NUCLEOTIDE SEQUENCE [LARGE SCALE GENOMIC DNA]</scope>
    <source>
        <strain evidence="4">cv. Chang Bougi</strain>
        <strain evidence="3">cv. SW 3</strain>
        <tissue evidence="2">Leaf</tissue>
    </source>
</reference>
<organism evidence="2 4">
    <name type="scientific">Cucumis melo var. makuwa</name>
    <name type="common">Oriental melon</name>
    <dbReference type="NCBI Taxonomy" id="1194695"/>
    <lineage>
        <taxon>Eukaryota</taxon>
        <taxon>Viridiplantae</taxon>
        <taxon>Streptophyta</taxon>
        <taxon>Embryophyta</taxon>
        <taxon>Tracheophyta</taxon>
        <taxon>Spermatophyta</taxon>
        <taxon>Magnoliopsida</taxon>
        <taxon>eudicotyledons</taxon>
        <taxon>Gunneridae</taxon>
        <taxon>Pentapetalae</taxon>
        <taxon>rosids</taxon>
        <taxon>fabids</taxon>
        <taxon>Cucurbitales</taxon>
        <taxon>Cucurbitaceae</taxon>
        <taxon>Benincaseae</taxon>
        <taxon>Cucumis</taxon>
    </lineage>
</organism>
<dbReference type="Proteomes" id="UP000321947">
    <property type="component" value="Unassembled WGS sequence"/>
</dbReference>
<evidence type="ECO:0000313" key="2">
    <source>
        <dbReference type="EMBL" id="TYK07160.1"/>
    </source>
</evidence>